<dbReference type="PROSITE" id="PS01230">
    <property type="entry name" value="TRMA_1"/>
    <property type="match status" value="1"/>
</dbReference>
<feature type="binding site" evidence="4">
    <location>
        <position position="309"/>
    </location>
    <ligand>
        <name>S-adenosyl-L-methionine</name>
        <dbReference type="ChEBI" id="CHEBI:59789"/>
    </ligand>
</feature>
<dbReference type="GO" id="GO:0008168">
    <property type="term" value="F:methyltransferase activity"/>
    <property type="evidence" value="ECO:0007669"/>
    <property type="project" value="UniProtKB-KW"/>
</dbReference>
<dbReference type="EC" id="2.1.1.190" evidence="7"/>
<dbReference type="GO" id="GO:0032259">
    <property type="term" value="P:methylation"/>
    <property type="evidence" value="ECO:0007669"/>
    <property type="project" value="UniProtKB-KW"/>
</dbReference>
<dbReference type="InterPro" id="IPR012340">
    <property type="entry name" value="NA-bd_OB-fold"/>
</dbReference>
<dbReference type="Gene3D" id="2.40.50.1070">
    <property type="match status" value="1"/>
</dbReference>
<keyword evidence="8" id="KW-1185">Reference proteome</keyword>
<dbReference type="InterPro" id="IPR029063">
    <property type="entry name" value="SAM-dependent_MTases_sf"/>
</dbReference>
<comment type="similarity">
    <text evidence="4">Belongs to the class I-like SAM-binding methyltransferase superfamily. RNA M5U methyltransferase family.</text>
</comment>
<dbReference type="Gene3D" id="2.40.50.140">
    <property type="entry name" value="Nucleic acid-binding proteins"/>
    <property type="match status" value="1"/>
</dbReference>
<dbReference type="SUPFAM" id="SSF50249">
    <property type="entry name" value="Nucleic acid-binding proteins"/>
    <property type="match status" value="1"/>
</dbReference>
<dbReference type="PANTHER" id="PTHR11061:SF30">
    <property type="entry name" value="TRNA (URACIL(54)-C(5))-METHYLTRANSFERASE"/>
    <property type="match status" value="1"/>
</dbReference>
<dbReference type="PANTHER" id="PTHR11061">
    <property type="entry name" value="RNA M5U METHYLTRANSFERASE"/>
    <property type="match status" value="1"/>
</dbReference>
<dbReference type="Proteomes" id="UP000719500">
    <property type="component" value="Unassembled WGS sequence"/>
</dbReference>
<feature type="active site" evidence="5">
    <location>
        <position position="405"/>
    </location>
</feature>
<feature type="domain" description="TRAM" evidence="6">
    <location>
        <begin position="3"/>
        <end position="61"/>
    </location>
</feature>
<dbReference type="Pfam" id="PF05958">
    <property type="entry name" value="tRNA_U5-meth_tr"/>
    <property type="match status" value="1"/>
</dbReference>
<gene>
    <name evidence="7" type="primary">rlmD</name>
    <name evidence="7" type="ORF">H9X91_10470</name>
</gene>
<evidence type="ECO:0000256" key="3">
    <source>
        <dbReference type="ARBA" id="ARBA00022691"/>
    </source>
</evidence>
<sequence>MDRLHENQIYTGTVEGYSSEGLGIVRLDGAVVFVPQAVRGETIDLKITKVMKTAAAGEIVKIYKPSPDRAAPECPYYGQCGGCDFQHLTYPEELRAKRQRVQDALTRLGGADVQVEEILGAKNPLHYRNKSQYPVGAGGAIGFYRARSHQVVPVKRCLIQPEAADKTAAAVGEWMRRYKIPAYDETAGRGLVRHIYVRVNQKGESLCCVVINGKQAPREPELAAYVCAAVPHTVGVLVNSNTKRGNVILGEKYRTLWGQDFLMDTLCGLAFKLSVPSFYQVNRDQAEVLYGRALAYAGLTGTETVVDLYCGIGTITLCLAKRAKRVIGAEIVPAAIRDAEENAARNHIENAEFFCGDAAEAAARLEAEGLRPDVITVDPPRKGLAPEVIGSIAAMGPARVVYVSCDPATLGRDVKRFGELGYRAVRACAVDMFPGTRHVESVVLLERSIGRDTDYGEKTDPNDHP</sequence>
<dbReference type="CDD" id="cd02440">
    <property type="entry name" value="AdoMet_MTases"/>
    <property type="match status" value="1"/>
</dbReference>
<evidence type="ECO:0000256" key="4">
    <source>
        <dbReference type="PROSITE-ProRule" id="PRU01024"/>
    </source>
</evidence>
<reference evidence="7 8" key="1">
    <citation type="journal article" date="2021" name="Sci. Rep.">
        <title>The distribution of antibiotic resistance genes in chicken gut microbiota commensals.</title>
        <authorList>
            <person name="Juricova H."/>
            <person name="Matiasovicova J."/>
            <person name="Kubasova T."/>
            <person name="Cejkova D."/>
            <person name="Rychlik I."/>
        </authorList>
    </citation>
    <scope>NUCLEOTIDE SEQUENCE [LARGE SCALE GENOMIC DNA]</scope>
    <source>
        <strain evidence="7 8">An411</strain>
    </source>
</reference>
<accession>A0ABS2FW47</accession>
<dbReference type="InterPro" id="IPR010280">
    <property type="entry name" value="U5_MeTrfase_fam"/>
</dbReference>
<dbReference type="PROSITE" id="PS50926">
    <property type="entry name" value="TRAM"/>
    <property type="match status" value="1"/>
</dbReference>
<proteinExistence type="inferred from homology"/>
<keyword evidence="2 4" id="KW-0808">Transferase</keyword>
<feature type="binding site" evidence="4">
    <location>
        <position position="330"/>
    </location>
    <ligand>
        <name>S-adenosyl-L-methionine</name>
        <dbReference type="ChEBI" id="CHEBI:59789"/>
    </ligand>
</feature>
<organism evidence="7 8">
    <name type="scientific">Oscillibacter valericigenes</name>
    <dbReference type="NCBI Taxonomy" id="351091"/>
    <lineage>
        <taxon>Bacteria</taxon>
        <taxon>Bacillati</taxon>
        <taxon>Bacillota</taxon>
        <taxon>Clostridia</taxon>
        <taxon>Eubacteriales</taxon>
        <taxon>Oscillospiraceae</taxon>
        <taxon>Oscillibacter</taxon>
    </lineage>
</organism>
<keyword evidence="3 4" id="KW-0949">S-adenosyl-L-methionine</keyword>
<dbReference type="InterPro" id="IPR030390">
    <property type="entry name" value="MeTrfase_TrmA_AS"/>
</dbReference>
<keyword evidence="1 4" id="KW-0489">Methyltransferase</keyword>
<dbReference type="PROSITE" id="PS51687">
    <property type="entry name" value="SAM_MT_RNA_M5U"/>
    <property type="match status" value="1"/>
</dbReference>
<evidence type="ECO:0000256" key="1">
    <source>
        <dbReference type="ARBA" id="ARBA00022603"/>
    </source>
</evidence>
<name>A0ABS2FW47_9FIRM</name>
<evidence type="ECO:0000313" key="8">
    <source>
        <dbReference type="Proteomes" id="UP000719500"/>
    </source>
</evidence>
<dbReference type="Gene3D" id="3.40.50.150">
    <property type="entry name" value="Vaccinia Virus protein VP39"/>
    <property type="match status" value="1"/>
</dbReference>
<feature type="binding site" evidence="4">
    <location>
        <position position="378"/>
    </location>
    <ligand>
        <name>S-adenosyl-L-methionine</name>
        <dbReference type="ChEBI" id="CHEBI:59789"/>
    </ligand>
</feature>
<feature type="binding site" evidence="4">
    <location>
        <position position="280"/>
    </location>
    <ligand>
        <name>S-adenosyl-L-methionine</name>
        <dbReference type="ChEBI" id="CHEBI:59789"/>
    </ligand>
</feature>
<evidence type="ECO:0000256" key="5">
    <source>
        <dbReference type="PROSITE-ProRule" id="PRU10015"/>
    </source>
</evidence>
<feature type="active site" description="Nucleophile" evidence="4">
    <location>
        <position position="405"/>
    </location>
</feature>
<protein>
    <submittedName>
        <fullName evidence="7">23S rRNA (Uracil(1939)-C(5))-methyltransferase RlmD</fullName>
        <ecNumber evidence="7">2.1.1.190</ecNumber>
    </submittedName>
</protein>
<dbReference type="NCBIfam" id="TIGR00479">
    <property type="entry name" value="rumA"/>
    <property type="match status" value="1"/>
</dbReference>
<dbReference type="InterPro" id="IPR002792">
    <property type="entry name" value="TRAM_dom"/>
</dbReference>
<dbReference type="RefSeq" id="WP_204804895.1">
    <property type="nucleotide sequence ID" value="NZ_JACSNX010000017.1"/>
</dbReference>
<dbReference type="SUPFAM" id="SSF53335">
    <property type="entry name" value="S-adenosyl-L-methionine-dependent methyltransferases"/>
    <property type="match status" value="1"/>
</dbReference>
<comment type="caution">
    <text evidence="7">The sequence shown here is derived from an EMBL/GenBank/DDBJ whole genome shotgun (WGS) entry which is preliminary data.</text>
</comment>
<dbReference type="Pfam" id="PF01938">
    <property type="entry name" value="TRAM"/>
    <property type="match status" value="1"/>
</dbReference>
<evidence type="ECO:0000256" key="2">
    <source>
        <dbReference type="ARBA" id="ARBA00022679"/>
    </source>
</evidence>
<dbReference type="EMBL" id="JACSNX010000017">
    <property type="protein sequence ID" value="MBM6851857.1"/>
    <property type="molecule type" value="Genomic_DNA"/>
</dbReference>
<evidence type="ECO:0000313" key="7">
    <source>
        <dbReference type="EMBL" id="MBM6851857.1"/>
    </source>
</evidence>
<evidence type="ECO:0000259" key="6">
    <source>
        <dbReference type="PROSITE" id="PS50926"/>
    </source>
</evidence>